<dbReference type="InterPro" id="IPR002060">
    <property type="entry name" value="Squ/phyt_synthse"/>
</dbReference>
<dbReference type="SFLD" id="SFLDG01212">
    <property type="entry name" value="Phytoene_synthase_like"/>
    <property type="match status" value="1"/>
</dbReference>
<organism evidence="3 4">
    <name type="scientific">Hoyosella rhizosphaerae</name>
    <dbReference type="NCBI Taxonomy" id="1755582"/>
    <lineage>
        <taxon>Bacteria</taxon>
        <taxon>Bacillati</taxon>
        <taxon>Actinomycetota</taxon>
        <taxon>Actinomycetes</taxon>
        <taxon>Mycobacteriales</taxon>
        <taxon>Hoyosellaceae</taxon>
        <taxon>Hoyosella</taxon>
    </lineage>
</organism>
<dbReference type="GO" id="GO:0051996">
    <property type="term" value="F:squalene synthase [NAD(P)H] activity"/>
    <property type="evidence" value="ECO:0007669"/>
    <property type="project" value="InterPro"/>
</dbReference>
<dbReference type="CDD" id="cd00683">
    <property type="entry name" value="Trans_IPPS_HH"/>
    <property type="match status" value="1"/>
</dbReference>
<dbReference type="InterPro" id="IPR019845">
    <property type="entry name" value="Squalene/phytoene_synthase_CS"/>
</dbReference>
<evidence type="ECO:0000256" key="1">
    <source>
        <dbReference type="ARBA" id="ARBA00004684"/>
    </source>
</evidence>
<comment type="caution">
    <text evidence="3">The sequence shown here is derived from an EMBL/GenBank/DDBJ whole genome shotgun (WGS) entry which is preliminary data.</text>
</comment>
<dbReference type="PROSITE" id="PS01044">
    <property type="entry name" value="SQUALEN_PHYTOEN_SYN_1"/>
    <property type="match status" value="1"/>
</dbReference>
<dbReference type="SUPFAM" id="SSF48576">
    <property type="entry name" value="Terpenoid synthases"/>
    <property type="match status" value="1"/>
</dbReference>
<dbReference type="RefSeq" id="WP_188675459.1">
    <property type="nucleotide sequence ID" value="NZ_BMJH01000003.1"/>
</dbReference>
<dbReference type="Pfam" id="PF00494">
    <property type="entry name" value="SQS_PSY"/>
    <property type="match status" value="1"/>
</dbReference>
<dbReference type="InterPro" id="IPR033904">
    <property type="entry name" value="Trans_IPPS_HH"/>
</dbReference>
<dbReference type="SFLD" id="SFLDG01018">
    <property type="entry name" value="Squalene/Phytoene_Synthase_Lik"/>
    <property type="match status" value="1"/>
</dbReference>
<protein>
    <submittedName>
        <fullName evidence="3">Phytoene synthase</fullName>
    </submittedName>
</protein>
<dbReference type="InterPro" id="IPR044843">
    <property type="entry name" value="Trans_IPPS_bact-type"/>
</dbReference>
<dbReference type="EMBL" id="BMJH01000003">
    <property type="protein sequence ID" value="GGC71099.1"/>
    <property type="molecule type" value="Genomic_DNA"/>
</dbReference>
<dbReference type="PROSITE" id="PS01045">
    <property type="entry name" value="SQUALEN_PHYTOEN_SYN_2"/>
    <property type="match status" value="1"/>
</dbReference>
<keyword evidence="2" id="KW-0808">Transferase</keyword>
<reference evidence="3" key="1">
    <citation type="journal article" date="2014" name="Int. J. Syst. Evol. Microbiol.">
        <title>Complete genome sequence of Corynebacterium casei LMG S-19264T (=DSM 44701T), isolated from a smear-ripened cheese.</title>
        <authorList>
            <consortium name="US DOE Joint Genome Institute (JGI-PGF)"/>
            <person name="Walter F."/>
            <person name="Albersmeier A."/>
            <person name="Kalinowski J."/>
            <person name="Ruckert C."/>
        </authorList>
    </citation>
    <scope>NUCLEOTIDE SEQUENCE</scope>
    <source>
        <strain evidence="3">CGMCC 1.15478</strain>
    </source>
</reference>
<dbReference type="GO" id="GO:0016117">
    <property type="term" value="P:carotenoid biosynthetic process"/>
    <property type="evidence" value="ECO:0007669"/>
    <property type="project" value="UniProtKB-ARBA"/>
</dbReference>
<sequence length="309" mass="34730">MTAQLQHAYELCRRITAHHARTYYLSTQVLDPAQRPGIYALYGFARQVDDVIDEGDHDPEVQAAYVDSVELELRQALNGEAAPTDPIILALCDTISTYSIPLEYFWRFLDSMRMDIPGTPAFRDRYHSIAQLHEYMYGSAAVIGLQLLPVFGAHSADAIEGAAALGDAFQLTNFLRDIADDYRRDRIYLPLDDFAAFGVTEDTIAHCVDTRRTDQRVRRALAHFVALTRSYYRTAEKALPLLPPQPRLCVETALLLYGGILAEIENADYEVFASRVAVPKRRRFMVAAPRMARAAALRIESSRVQQSSG</sequence>
<comment type="pathway">
    <text evidence="1">Carotenoid biosynthesis; phytoene biosynthesis.</text>
</comment>
<dbReference type="SFLD" id="SFLDS00005">
    <property type="entry name" value="Isoprenoid_Synthase_Type_I"/>
    <property type="match status" value="1"/>
</dbReference>
<dbReference type="Gene3D" id="1.10.600.10">
    <property type="entry name" value="Farnesyl Diphosphate Synthase"/>
    <property type="match status" value="1"/>
</dbReference>
<keyword evidence="4" id="KW-1185">Reference proteome</keyword>
<gene>
    <name evidence="3" type="primary">crtB</name>
    <name evidence="3" type="ORF">GCM10011410_25020</name>
</gene>
<accession>A0A916UEY6</accession>
<reference evidence="3" key="2">
    <citation type="submission" date="2020-09" db="EMBL/GenBank/DDBJ databases">
        <authorList>
            <person name="Sun Q."/>
            <person name="Zhou Y."/>
        </authorList>
    </citation>
    <scope>NUCLEOTIDE SEQUENCE</scope>
    <source>
        <strain evidence="3">CGMCC 1.15478</strain>
    </source>
</reference>
<proteinExistence type="predicted"/>
<dbReference type="AlphaFoldDB" id="A0A916UEY6"/>
<evidence type="ECO:0000256" key="2">
    <source>
        <dbReference type="ARBA" id="ARBA00022679"/>
    </source>
</evidence>
<dbReference type="GO" id="GO:0004311">
    <property type="term" value="F:geranylgeranyl diphosphate synthase activity"/>
    <property type="evidence" value="ECO:0007669"/>
    <property type="project" value="InterPro"/>
</dbReference>
<evidence type="ECO:0000313" key="3">
    <source>
        <dbReference type="EMBL" id="GGC71099.1"/>
    </source>
</evidence>
<dbReference type="PANTHER" id="PTHR31480">
    <property type="entry name" value="BIFUNCTIONAL LYCOPENE CYCLASE/PHYTOENE SYNTHASE"/>
    <property type="match status" value="1"/>
</dbReference>
<evidence type="ECO:0000313" key="4">
    <source>
        <dbReference type="Proteomes" id="UP000641514"/>
    </source>
</evidence>
<name>A0A916UEY6_9ACTN</name>
<dbReference type="InterPro" id="IPR008949">
    <property type="entry name" value="Isoprenoid_synthase_dom_sf"/>
</dbReference>
<dbReference type="Proteomes" id="UP000641514">
    <property type="component" value="Unassembled WGS sequence"/>
</dbReference>